<reference evidence="7 8" key="1">
    <citation type="journal article" date="2014" name="Genome Announc.">
        <title>Complete Genome Sequence of Spiroplasma apis B31T (ATCC 33834), a Bacterium Associated with May Disease of Honeybees (Apis mellifera).</title>
        <authorList>
            <person name="Ku C."/>
            <person name="Lo W.S."/>
            <person name="Chen L.L."/>
            <person name="Kuo C.H."/>
        </authorList>
    </citation>
    <scope>NUCLEOTIDE SEQUENCE [LARGE SCALE GENOMIC DNA]</scope>
    <source>
        <strain evidence="7">B31</strain>
    </source>
</reference>
<evidence type="ECO:0000256" key="1">
    <source>
        <dbReference type="ARBA" id="ARBA00010688"/>
    </source>
</evidence>
<dbReference type="SUPFAM" id="SSF53613">
    <property type="entry name" value="Ribokinase-like"/>
    <property type="match status" value="1"/>
</dbReference>
<keyword evidence="2" id="KW-0808">Transferase</keyword>
<dbReference type="eggNOG" id="COG0524">
    <property type="taxonomic scope" value="Bacteria"/>
</dbReference>
<dbReference type="InterPro" id="IPR029056">
    <property type="entry name" value="Ribokinase-like"/>
</dbReference>
<keyword evidence="3" id="KW-0547">Nucleotide-binding</keyword>
<evidence type="ECO:0000313" key="8">
    <source>
        <dbReference type="Proteomes" id="UP000018550"/>
    </source>
</evidence>
<proteinExistence type="inferred from homology"/>
<dbReference type="KEGG" id="sapi:SAPIS_v1c04370"/>
<dbReference type="PANTHER" id="PTHR43085">
    <property type="entry name" value="HEXOKINASE FAMILY MEMBER"/>
    <property type="match status" value="1"/>
</dbReference>
<dbReference type="InterPro" id="IPR050306">
    <property type="entry name" value="PfkB_Carbo_kinase"/>
</dbReference>
<keyword evidence="4 7" id="KW-0418">Kinase</keyword>
<evidence type="ECO:0000256" key="4">
    <source>
        <dbReference type="ARBA" id="ARBA00022777"/>
    </source>
</evidence>
<keyword evidence="5" id="KW-0067">ATP-binding</keyword>
<comment type="similarity">
    <text evidence="1">Belongs to the carbohydrate kinase PfkB family.</text>
</comment>
<sequence length="334" mass="38603">MRILVVGETLLRLTSLPNKEFSNNELVTINFGGAEFNVANYLGIWGNEVTFLTKLSNDFIGASILNFLKTNNVITKNISLDNYKPLGTYYVKKGLGPFNDEIIYNRSSSCFTEWLLTNNQIEDLSNTFDCIYISGISFATNINTRLSLIKLVKTFSKKNKKIFFDFNYRSKLWNYEEARKTYLEILPLSTYISMGIKDLVYILKLLDSDSNYDESLVKGYQVITKKYPNIEKIYSTKREIITSNSSRVTGYLWENDVMTKSDTIFIDNYVERIGTGDAFSASIVHSILMDLKNNDILRNGLSCLYFKHYLLGDWSKISFKLIKEWKFINSDIKR</sequence>
<dbReference type="Pfam" id="PF00294">
    <property type="entry name" value="PfkB"/>
    <property type="match status" value="1"/>
</dbReference>
<protein>
    <submittedName>
        <fullName evidence="7">2-dehydro-3-deoxygluconokinase</fullName>
    </submittedName>
</protein>
<dbReference type="Proteomes" id="UP000018550">
    <property type="component" value="Chromosome"/>
</dbReference>
<evidence type="ECO:0000313" key="7">
    <source>
        <dbReference type="EMBL" id="AHB36282.1"/>
    </source>
</evidence>
<dbReference type="PATRIC" id="fig|1276258.3.peg.438"/>
<dbReference type="RefSeq" id="WP_023789223.1">
    <property type="nucleotide sequence ID" value="NC_022998.1"/>
</dbReference>
<accession>V5RHW9</accession>
<keyword evidence="8" id="KW-1185">Reference proteome</keyword>
<dbReference type="Gene3D" id="3.40.1190.20">
    <property type="match status" value="1"/>
</dbReference>
<evidence type="ECO:0000256" key="2">
    <source>
        <dbReference type="ARBA" id="ARBA00022679"/>
    </source>
</evidence>
<dbReference type="GO" id="GO:0005524">
    <property type="term" value="F:ATP binding"/>
    <property type="evidence" value="ECO:0007669"/>
    <property type="project" value="UniProtKB-KW"/>
</dbReference>
<dbReference type="STRING" id="1276258.SAPIS_v1c04370"/>
<evidence type="ECO:0000256" key="3">
    <source>
        <dbReference type="ARBA" id="ARBA00022741"/>
    </source>
</evidence>
<dbReference type="AlphaFoldDB" id="V5RHW9"/>
<dbReference type="HOGENOM" id="CLU_027634_0_1_14"/>
<gene>
    <name evidence="7" type="primary">kdgK</name>
    <name evidence="7" type="ORF">SAPIS_v1c04370</name>
</gene>
<name>V5RHW9_SPIAP</name>
<evidence type="ECO:0000259" key="6">
    <source>
        <dbReference type="Pfam" id="PF00294"/>
    </source>
</evidence>
<dbReference type="InterPro" id="IPR011611">
    <property type="entry name" value="PfkB_dom"/>
</dbReference>
<dbReference type="PANTHER" id="PTHR43085:SF1">
    <property type="entry name" value="PSEUDOURIDINE KINASE-RELATED"/>
    <property type="match status" value="1"/>
</dbReference>
<feature type="domain" description="Carbohydrate kinase PfkB" evidence="6">
    <location>
        <begin position="3"/>
        <end position="300"/>
    </location>
</feature>
<dbReference type="GO" id="GO:0016301">
    <property type="term" value="F:kinase activity"/>
    <property type="evidence" value="ECO:0007669"/>
    <property type="project" value="UniProtKB-KW"/>
</dbReference>
<organism evidence="7 8">
    <name type="scientific">Spiroplasma apis B31</name>
    <dbReference type="NCBI Taxonomy" id="1276258"/>
    <lineage>
        <taxon>Bacteria</taxon>
        <taxon>Bacillati</taxon>
        <taxon>Mycoplasmatota</taxon>
        <taxon>Mollicutes</taxon>
        <taxon>Entomoplasmatales</taxon>
        <taxon>Spiroplasmataceae</taxon>
        <taxon>Spiroplasma</taxon>
    </lineage>
</organism>
<dbReference type="OrthoDB" id="9813569at2"/>
<evidence type="ECO:0000256" key="5">
    <source>
        <dbReference type="ARBA" id="ARBA00022840"/>
    </source>
</evidence>
<dbReference type="EMBL" id="CP006682">
    <property type="protein sequence ID" value="AHB36282.1"/>
    <property type="molecule type" value="Genomic_DNA"/>
</dbReference>